<organism evidence="2">
    <name type="scientific">Guillardia theta (strain CCMP2712)</name>
    <name type="common">Cryptophyte</name>
    <dbReference type="NCBI Taxonomy" id="905079"/>
    <lineage>
        <taxon>Eukaryota</taxon>
        <taxon>Cryptophyceae</taxon>
        <taxon>Pyrenomonadales</taxon>
        <taxon>Geminigeraceae</taxon>
        <taxon>Guillardia</taxon>
    </lineage>
</organism>
<dbReference type="PaxDb" id="55529-EKX35681"/>
<dbReference type="KEGG" id="gtt:GUITHDRAFT_155418"/>
<sequence>MRVVVANGDEVGEIEDRMQAAAEDVLSSLPSKSSLDKKMIRGKIAQISQCFMQKVKRNTRLQDEEWSDQEEREKKMAKKEVLEPEDLVLKARVEMLRNKIKESAERVKKYRTSIPGKICEATKEQIQKSSKLLEEAIEEEEQSSKESEVEQGNTSALSKNKDIFLAETTNIALKVEALRKKIPDQIREGRSTVRVCQEWARKPISEAEAVLAEELKETQMNAETRSRQASAIAQLTASTLTVSSLPR</sequence>
<dbReference type="OrthoDB" id="10645913at2759"/>
<dbReference type="AlphaFoldDB" id="L1IHE9"/>
<accession>L1IHE9</accession>
<keyword evidence="4" id="KW-1185">Reference proteome</keyword>
<name>L1IHE9_GUITC</name>
<feature type="region of interest" description="Disordered" evidence="1">
    <location>
        <begin position="137"/>
        <end position="156"/>
    </location>
</feature>
<dbReference type="GeneID" id="17292402"/>
<reference evidence="4" key="2">
    <citation type="submission" date="2012-11" db="EMBL/GenBank/DDBJ databases">
        <authorList>
            <person name="Kuo A."/>
            <person name="Curtis B.A."/>
            <person name="Tanifuji G."/>
            <person name="Burki F."/>
            <person name="Gruber A."/>
            <person name="Irimia M."/>
            <person name="Maruyama S."/>
            <person name="Arias M.C."/>
            <person name="Ball S.G."/>
            <person name="Gile G.H."/>
            <person name="Hirakawa Y."/>
            <person name="Hopkins J.F."/>
            <person name="Rensing S.A."/>
            <person name="Schmutz J."/>
            <person name="Symeonidi A."/>
            <person name="Elias M."/>
            <person name="Eveleigh R.J."/>
            <person name="Herman E.K."/>
            <person name="Klute M.J."/>
            <person name="Nakayama T."/>
            <person name="Obornik M."/>
            <person name="Reyes-Prieto A."/>
            <person name="Armbrust E.V."/>
            <person name="Aves S.J."/>
            <person name="Beiko R.G."/>
            <person name="Coutinho P."/>
            <person name="Dacks J.B."/>
            <person name="Durnford D.G."/>
            <person name="Fast N.M."/>
            <person name="Green B.R."/>
            <person name="Grisdale C."/>
            <person name="Hempe F."/>
            <person name="Henrissat B."/>
            <person name="Hoppner M.P."/>
            <person name="Ishida K.-I."/>
            <person name="Kim E."/>
            <person name="Koreny L."/>
            <person name="Kroth P.G."/>
            <person name="Liu Y."/>
            <person name="Malik S.-B."/>
            <person name="Maier U.G."/>
            <person name="McRose D."/>
            <person name="Mock T."/>
            <person name="Neilson J.A."/>
            <person name="Onodera N.T."/>
            <person name="Poole A.M."/>
            <person name="Pritham E.J."/>
            <person name="Richards T.A."/>
            <person name="Rocap G."/>
            <person name="Roy S.W."/>
            <person name="Sarai C."/>
            <person name="Schaack S."/>
            <person name="Shirato S."/>
            <person name="Slamovits C.H."/>
            <person name="Spencer D.F."/>
            <person name="Suzuki S."/>
            <person name="Worden A.Z."/>
            <person name="Zauner S."/>
            <person name="Barry K."/>
            <person name="Bell C."/>
            <person name="Bharti A.K."/>
            <person name="Crow J.A."/>
            <person name="Grimwood J."/>
            <person name="Kramer R."/>
            <person name="Lindquist E."/>
            <person name="Lucas S."/>
            <person name="Salamov A."/>
            <person name="McFadden G.I."/>
            <person name="Lane C.E."/>
            <person name="Keeling P.J."/>
            <person name="Gray M.W."/>
            <person name="Grigoriev I.V."/>
            <person name="Archibald J.M."/>
        </authorList>
    </citation>
    <scope>NUCLEOTIDE SEQUENCE</scope>
    <source>
        <strain evidence="4">CCMP2712</strain>
    </source>
</reference>
<evidence type="ECO:0000256" key="1">
    <source>
        <dbReference type="SAM" id="MobiDB-lite"/>
    </source>
</evidence>
<dbReference type="Proteomes" id="UP000011087">
    <property type="component" value="Unassembled WGS sequence"/>
</dbReference>
<dbReference type="EMBL" id="JH993086">
    <property type="protein sequence ID" value="EKX35681.1"/>
    <property type="molecule type" value="Genomic_DNA"/>
</dbReference>
<protein>
    <submittedName>
        <fullName evidence="2 3">Uncharacterized protein</fullName>
    </submittedName>
</protein>
<evidence type="ECO:0000313" key="4">
    <source>
        <dbReference type="Proteomes" id="UP000011087"/>
    </source>
</evidence>
<feature type="region of interest" description="Disordered" evidence="1">
    <location>
        <begin position="59"/>
        <end position="78"/>
    </location>
</feature>
<proteinExistence type="predicted"/>
<reference evidence="2 4" key="1">
    <citation type="journal article" date="2012" name="Nature">
        <title>Algal genomes reveal evolutionary mosaicism and the fate of nucleomorphs.</title>
        <authorList>
            <consortium name="DOE Joint Genome Institute"/>
            <person name="Curtis B.A."/>
            <person name="Tanifuji G."/>
            <person name="Burki F."/>
            <person name="Gruber A."/>
            <person name="Irimia M."/>
            <person name="Maruyama S."/>
            <person name="Arias M.C."/>
            <person name="Ball S.G."/>
            <person name="Gile G.H."/>
            <person name="Hirakawa Y."/>
            <person name="Hopkins J.F."/>
            <person name="Kuo A."/>
            <person name="Rensing S.A."/>
            <person name="Schmutz J."/>
            <person name="Symeonidi A."/>
            <person name="Elias M."/>
            <person name="Eveleigh R.J."/>
            <person name="Herman E.K."/>
            <person name="Klute M.J."/>
            <person name="Nakayama T."/>
            <person name="Obornik M."/>
            <person name="Reyes-Prieto A."/>
            <person name="Armbrust E.V."/>
            <person name="Aves S.J."/>
            <person name="Beiko R.G."/>
            <person name="Coutinho P."/>
            <person name="Dacks J.B."/>
            <person name="Durnford D.G."/>
            <person name="Fast N.M."/>
            <person name="Green B.R."/>
            <person name="Grisdale C.J."/>
            <person name="Hempel F."/>
            <person name="Henrissat B."/>
            <person name="Hoppner M.P."/>
            <person name="Ishida K."/>
            <person name="Kim E."/>
            <person name="Koreny L."/>
            <person name="Kroth P.G."/>
            <person name="Liu Y."/>
            <person name="Malik S.B."/>
            <person name="Maier U.G."/>
            <person name="McRose D."/>
            <person name="Mock T."/>
            <person name="Neilson J.A."/>
            <person name="Onodera N.T."/>
            <person name="Poole A.M."/>
            <person name="Pritham E.J."/>
            <person name="Richards T.A."/>
            <person name="Rocap G."/>
            <person name="Roy S.W."/>
            <person name="Sarai C."/>
            <person name="Schaack S."/>
            <person name="Shirato S."/>
            <person name="Slamovits C.H."/>
            <person name="Spencer D.F."/>
            <person name="Suzuki S."/>
            <person name="Worden A.Z."/>
            <person name="Zauner S."/>
            <person name="Barry K."/>
            <person name="Bell C."/>
            <person name="Bharti A.K."/>
            <person name="Crow J.A."/>
            <person name="Grimwood J."/>
            <person name="Kramer R."/>
            <person name="Lindquist E."/>
            <person name="Lucas S."/>
            <person name="Salamov A."/>
            <person name="McFadden G.I."/>
            <person name="Lane C.E."/>
            <person name="Keeling P.J."/>
            <person name="Gray M.W."/>
            <person name="Grigoriev I.V."/>
            <person name="Archibald J.M."/>
        </authorList>
    </citation>
    <scope>NUCLEOTIDE SEQUENCE</scope>
    <source>
        <strain evidence="2 4">CCMP2712</strain>
    </source>
</reference>
<feature type="compositionally biased region" description="Basic and acidic residues" evidence="1">
    <location>
        <begin position="69"/>
        <end position="78"/>
    </location>
</feature>
<gene>
    <name evidence="2" type="ORF">GUITHDRAFT_155418</name>
</gene>
<evidence type="ECO:0000313" key="3">
    <source>
        <dbReference type="EnsemblProtists" id="EKX35681"/>
    </source>
</evidence>
<dbReference type="EnsemblProtists" id="EKX35681">
    <property type="protein sequence ID" value="EKX35681"/>
    <property type="gene ID" value="GUITHDRAFT_155418"/>
</dbReference>
<evidence type="ECO:0000313" key="2">
    <source>
        <dbReference type="EMBL" id="EKX35681.1"/>
    </source>
</evidence>
<reference evidence="3" key="3">
    <citation type="submission" date="2016-03" db="UniProtKB">
        <authorList>
            <consortium name="EnsemblProtists"/>
        </authorList>
    </citation>
    <scope>IDENTIFICATION</scope>
</reference>
<dbReference type="RefSeq" id="XP_005822661.1">
    <property type="nucleotide sequence ID" value="XM_005822604.1"/>
</dbReference>
<dbReference type="HOGENOM" id="CLU_1126283_0_0_1"/>